<comment type="caution">
    <text evidence="1">The sequence shown here is derived from an EMBL/GenBank/DDBJ whole genome shotgun (WGS) entry which is preliminary data.</text>
</comment>
<accession>A0A8X6MQ69</accession>
<protein>
    <submittedName>
        <fullName evidence="1">Uncharacterized protein</fullName>
    </submittedName>
</protein>
<organism evidence="1 2">
    <name type="scientific">Nephila pilipes</name>
    <name type="common">Giant wood spider</name>
    <name type="synonym">Nephila maculata</name>
    <dbReference type="NCBI Taxonomy" id="299642"/>
    <lineage>
        <taxon>Eukaryota</taxon>
        <taxon>Metazoa</taxon>
        <taxon>Ecdysozoa</taxon>
        <taxon>Arthropoda</taxon>
        <taxon>Chelicerata</taxon>
        <taxon>Arachnida</taxon>
        <taxon>Araneae</taxon>
        <taxon>Araneomorphae</taxon>
        <taxon>Entelegynae</taxon>
        <taxon>Araneoidea</taxon>
        <taxon>Nephilidae</taxon>
        <taxon>Nephila</taxon>
    </lineage>
</organism>
<dbReference type="EMBL" id="BMAW01049701">
    <property type="protein sequence ID" value="GFS72042.1"/>
    <property type="molecule type" value="Genomic_DNA"/>
</dbReference>
<evidence type="ECO:0000313" key="1">
    <source>
        <dbReference type="EMBL" id="GFS72042.1"/>
    </source>
</evidence>
<reference evidence="1" key="1">
    <citation type="submission" date="2020-08" db="EMBL/GenBank/DDBJ databases">
        <title>Multicomponent nature underlies the extraordinary mechanical properties of spider dragline silk.</title>
        <authorList>
            <person name="Kono N."/>
            <person name="Nakamura H."/>
            <person name="Mori M."/>
            <person name="Yoshida Y."/>
            <person name="Ohtoshi R."/>
            <person name="Malay A.D."/>
            <person name="Moran D.A.P."/>
            <person name="Tomita M."/>
            <person name="Numata K."/>
            <person name="Arakawa K."/>
        </authorList>
    </citation>
    <scope>NUCLEOTIDE SEQUENCE</scope>
</reference>
<dbReference type="OrthoDB" id="10573293at2759"/>
<gene>
    <name evidence="1" type="ORF">NPIL_221851</name>
</gene>
<sequence length="99" mass="11225">MHRTTQPNPLYVIQVKTNVNAKIMLKPQLIRERRPTAAAILAERRVGSLYLSDVPATMTARRGGLLRCRSIHFLKTVLGLYGFLLHVRSLLTKHGCYVN</sequence>
<proteinExistence type="predicted"/>
<keyword evidence="2" id="KW-1185">Reference proteome</keyword>
<name>A0A8X6MQ69_NEPPI</name>
<dbReference type="Proteomes" id="UP000887013">
    <property type="component" value="Unassembled WGS sequence"/>
</dbReference>
<evidence type="ECO:0000313" key="2">
    <source>
        <dbReference type="Proteomes" id="UP000887013"/>
    </source>
</evidence>
<dbReference type="AlphaFoldDB" id="A0A8X6MQ69"/>